<gene>
    <name evidence="1" type="ORF">SNE40_005999</name>
</gene>
<keyword evidence="2" id="KW-1185">Reference proteome</keyword>
<sequence>MCIYILGDPVKTTELNTRPASQVELEADIQTTDDSPRDITVDMIDDQKYGQDDVVSPLVIKQEPEDETYGVPEPTLLPLISRQDIVYNDDQGIPHYSHIILNVITNLKYRLVKIAGHHHLFSTDLDNHD</sequence>
<protein>
    <submittedName>
        <fullName evidence="1">Uncharacterized protein</fullName>
    </submittedName>
</protein>
<dbReference type="EMBL" id="JAZGQO010000005">
    <property type="protein sequence ID" value="KAK6186719.1"/>
    <property type="molecule type" value="Genomic_DNA"/>
</dbReference>
<proteinExistence type="predicted"/>
<comment type="caution">
    <text evidence="1">The sequence shown here is derived from an EMBL/GenBank/DDBJ whole genome shotgun (WGS) entry which is preliminary data.</text>
</comment>
<organism evidence="1 2">
    <name type="scientific">Patella caerulea</name>
    <name type="common">Rayed Mediterranean limpet</name>
    <dbReference type="NCBI Taxonomy" id="87958"/>
    <lineage>
        <taxon>Eukaryota</taxon>
        <taxon>Metazoa</taxon>
        <taxon>Spiralia</taxon>
        <taxon>Lophotrochozoa</taxon>
        <taxon>Mollusca</taxon>
        <taxon>Gastropoda</taxon>
        <taxon>Patellogastropoda</taxon>
        <taxon>Patelloidea</taxon>
        <taxon>Patellidae</taxon>
        <taxon>Patella</taxon>
    </lineage>
</organism>
<dbReference type="Proteomes" id="UP001347796">
    <property type="component" value="Unassembled WGS sequence"/>
</dbReference>
<reference evidence="1 2" key="1">
    <citation type="submission" date="2024-01" db="EMBL/GenBank/DDBJ databases">
        <title>The genome of the rayed Mediterranean limpet Patella caerulea (Linnaeus, 1758).</title>
        <authorList>
            <person name="Anh-Thu Weber A."/>
            <person name="Halstead-Nussloch G."/>
        </authorList>
    </citation>
    <scope>NUCLEOTIDE SEQUENCE [LARGE SCALE GENOMIC DNA]</scope>
    <source>
        <strain evidence="1">AATW-2023a</strain>
        <tissue evidence="1">Whole specimen</tissue>
    </source>
</reference>
<evidence type="ECO:0000313" key="1">
    <source>
        <dbReference type="EMBL" id="KAK6186719.1"/>
    </source>
</evidence>
<evidence type="ECO:0000313" key="2">
    <source>
        <dbReference type="Proteomes" id="UP001347796"/>
    </source>
</evidence>
<dbReference type="AlphaFoldDB" id="A0AAN8PZD6"/>
<accession>A0AAN8PZD6</accession>
<name>A0AAN8PZD6_PATCE</name>